<dbReference type="SUPFAM" id="SSF54106">
    <property type="entry name" value="LysM domain"/>
    <property type="match status" value="1"/>
</dbReference>
<sequence length="360" mass="40685">MRIHIVQKGDTLWKIAKEYGISFEDLKRLNVHLANPDYIVPGMEIILPEKINKEQPHRDAHKEMPRKETHVPKETPITKEAPKKEVQKPMPPPPPIVPPPPAPMPMPEPHMIPIPIPMPMPMPQQPMWVPQPVEMNWHQQVVMPQMEQNVMPPPVQIQPAPKPTPPPPVPKPQPTPPPPPKPQPAPPPPPVQMMPQMPAVPHCPSCHQPVYHQMWWPMPMQPHVEPYMMQQQPMPCDMPKHKIGGMDDFLESTPFFPKHEPQMQPQFDMNMGQSCSCGPQSPPMMMPDMNMGQSCGCGPQSPPMMMPDMNMGQSCGCGSQPAMMPTWYMDPSHCPPPPCPSGGPWMPPHYFPGGMTPYRW</sequence>
<reference evidence="4 5" key="1">
    <citation type="submission" date="2015-07" db="EMBL/GenBank/DDBJ databases">
        <title>Genome sequencing project for genomic taxonomy and phylogenomics of Bacillus-like bacteria.</title>
        <authorList>
            <person name="Liu B."/>
            <person name="Wang J."/>
            <person name="Zhu Y."/>
            <person name="Liu G."/>
            <person name="Chen Q."/>
            <person name="Chen Z."/>
            <person name="Che J."/>
            <person name="Ge C."/>
            <person name="Shi H."/>
            <person name="Pan Z."/>
            <person name="Liu X."/>
        </authorList>
    </citation>
    <scope>NUCLEOTIDE SEQUENCE [LARGE SCALE GENOMIC DNA]</scope>
    <source>
        <strain evidence="4 5">DSM 54</strain>
    </source>
</reference>
<proteinExistence type="predicted"/>
<dbReference type="PRINTS" id="PR01217">
    <property type="entry name" value="PRICHEXTENSN"/>
</dbReference>
<dbReference type="PATRIC" id="fig|33935.3.peg.2397"/>
<dbReference type="InterPro" id="IPR036779">
    <property type="entry name" value="LysM_dom_sf"/>
</dbReference>
<evidence type="ECO:0000259" key="2">
    <source>
        <dbReference type="PROSITE" id="PS50943"/>
    </source>
</evidence>
<dbReference type="RefSeq" id="WP_053996298.1">
    <property type="nucleotide sequence ID" value="NZ_LGCI01000010.1"/>
</dbReference>
<dbReference type="AlphaFoldDB" id="A0A0M9DHM3"/>
<evidence type="ECO:0000313" key="4">
    <source>
        <dbReference type="EMBL" id="KOY81059.1"/>
    </source>
</evidence>
<comment type="caution">
    <text evidence="4">The sequence shown here is derived from an EMBL/GenBank/DDBJ whole genome shotgun (WGS) entry which is preliminary data.</text>
</comment>
<evidence type="ECO:0000313" key="5">
    <source>
        <dbReference type="Proteomes" id="UP000037977"/>
    </source>
</evidence>
<gene>
    <name evidence="4" type="ORF">ADM90_18040</name>
</gene>
<dbReference type="EMBL" id="LGCI01000010">
    <property type="protein sequence ID" value="KOY81059.1"/>
    <property type="molecule type" value="Genomic_DNA"/>
</dbReference>
<dbReference type="PROSITE" id="PS51782">
    <property type="entry name" value="LYSM"/>
    <property type="match status" value="1"/>
</dbReference>
<feature type="domain" description="HTH cro/C1-type" evidence="2">
    <location>
        <begin position="10"/>
        <end position="26"/>
    </location>
</feature>
<accession>A0A0M9DHM3</accession>
<keyword evidence="5" id="KW-1185">Reference proteome</keyword>
<evidence type="ECO:0000256" key="1">
    <source>
        <dbReference type="SAM" id="MobiDB-lite"/>
    </source>
</evidence>
<dbReference type="SMART" id="SM00257">
    <property type="entry name" value="LysM"/>
    <property type="match status" value="1"/>
</dbReference>
<dbReference type="OrthoDB" id="2033517at2"/>
<feature type="region of interest" description="Disordered" evidence="1">
    <location>
        <begin position="151"/>
        <end position="193"/>
    </location>
</feature>
<dbReference type="CDD" id="cd00118">
    <property type="entry name" value="LysM"/>
    <property type="match status" value="1"/>
</dbReference>
<dbReference type="Proteomes" id="UP000037977">
    <property type="component" value="Unassembled WGS sequence"/>
</dbReference>
<feature type="domain" description="LysM" evidence="3">
    <location>
        <begin position="2"/>
        <end position="47"/>
    </location>
</feature>
<feature type="compositionally biased region" description="Pro residues" evidence="1">
    <location>
        <begin position="151"/>
        <end position="192"/>
    </location>
</feature>
<evidence type="ECO:0000259" key="3">
    <source>
        <dbReference type="PROSITE" id="PS51782"/>
    </source>
</evidence>
<name>A0A0M9DHM3_9BACI</name>
<dbReference type="PROSITE" id="PS50943">
    <property type="entry name" value="HTH_CROC1"/>
    <property type="match status" value="1"/>
</dbReference>
<dbReference type="Gene3D" id="3.10.350.10">
    <property type="entry name" value="LysM domain"/>
    <property type="match status" value="1"/>
</dbReference>
<dbReference type="STRING" id="33935.ADM90_18040"/>
<organism evidence="4 5">
    <name type="scientific">Lysinibacillus macroides</name>
    <dbReference type="NCBI Taxonomy" id="33935"/>
    <lineage>
        <taxon>Bacteria</taxon>
        <taxon>Bacillati</taxon>
        <taxon>Bacillota</taxon>
        <taxon>Bacilli</taxon>
        <taxon>Bacillales</taxon>
        <taxon>Bacillaceae</taxon>
        <taxon>Lysinibacillus</taxon>
    </lineage>
</organism>
<protein>
    <submittedName>
        <fullName evidence="4">Morphogenetic protein associated with SpoVID</fullName>
    </submittedName>
</protein>
<dbReference type="Pfam" id="PF01476">
    <property type="entry name" value="LysM"/>
    <property type="match status" value="1"/>
</dbReference>
<dbReference type="InterPro" id="IPR018392">
    <property type="entry name" value="LysM"/>
</dbReference>
<feature type="region of interest" description="Disordered" evidence="1">
    <location>
        <begin position="54"/>
        <end position="75"/>
    </location>
</feature>
<dbReference type="InterPro" id="IPR001387">
    <property type="entry name" value="Cro/C1-type_HTH"/>
</dbReference>